<feature type="compositionally biased region" description="Basic and acidic residues" evidence="1">
    <location>
        <begin position="559"/>
        <end position="576"/>
    </location>
</feature>
<feature type="region of interest" description="Disordered" evidence="1">
    <location>
        <begin position="464"/>
        <end position="530"/>
    </location>
</feature>
<dbReference type="EMBL" id="JAOAOG010000155">
    <property type="protein sequence ID" value="KAJ6245009.1"/>
    <property type="molecule type" value="Genomic_DNA"/>
</dbReference>
<feature type="compositionally biased region" description="Basic and acidic residues" evidence="1">
    <location>
        <begin position="724"/>
        <end position="739"/>
    </location>
</feature>
<feature type="region of interest" description="Disordered" evidence="1">
    <location>
        <begin position="344"/>
        <end position="383"/>
    </location>
</feature>
<feature type="compositionally biased region" description="Basic and acidic residues" evidence="1">
    <location>
        <begin position="648"/>
        <end position="678"/>
    </location>
</feature>
<dbReference type="Proteomes" id="UP001150062">
    <property type="component" value="Unassembled WGS sequence"/>
</dbReference>
<reference evidence="2" key="1">
    <citation type="submission" date="2022-08" db="EMBL/GenBank/DDBJ databases">
        <title>Novel sulfate-reducing endosymbionts in the free-living metamonad Anaeramoeba.</title>
        <authorList>
            <person name="Jerlstrom-Hultqvist J."/>
            <person name="Cepicka I."/>
            <person name="Gallot-Lavallee L."/>
            <person name="Salas-Leiva D."/>
            <person name="Curtis B.A."/>
            <person name="Zahonova K."/>
            <person name="Pipaliya S."/>
            <person name="Dacks J."/>
            <person name="Roger A.J."/>
        </authorList>
    </citation>
    <scope>NUCLEOTIDE SEQUENCE</scope>
    <source>
        <strain evidence="2">Schooner1</strain>
    </source>
</reference>
<feature type="compositionally biased region" description="Basic and acidic residues" evidence="1">
    <location>
        <begin position="59"/>
        <end position="75"/>
    </location>
</feature>
<feature type="compositionally biased region" description="Acidic residues" evidence="1">
    <location>
        <begin position="589"/>
        <end position="604"/>
    </location>
</feature>
<feature type="compositionally biased region" description="Basic and acidic residues" evidence="1">
    <location>
        <begin position="344"/>
        <end position="365"/>
    </location>
</feature>
<feature type="compositionally biased region" description="Low complexity" evidence="1">
    <location>
        <begin position="28"/>
        <end position="38"/>
    </location>
</feature>
<comment type="caution">
    <text evidence="2">The sequence shown here is derived from an EMBL/GenBank/DDBJ whole genome shotgun (WGS) entry which is preliminary data.</text>
</comment>
<feature type="compositionally biased region" description="Basic and acidic residues" evidence="1">
    <location>
        <begin position="254"/>
        <end position="265"/>
    </location>
</feature>
<feature type="compositionally biased region" description="Polar residues" evidence="1">
    <location>
        <begin position="137"/>
        <end position="146"/>
    </location>
</feature>
<sequence>MSNGSRRILNRSQYFPIRRSPRLGNKYQPPTDLLQTLKTKLKQSQEELVETNSSNYQSNEKEFSKKCHQIDKSKTNPDNNNDSENTPKRMEKSTKKSSKKNTKRQRKKRKIKKKIRIRDKNTFKTNTNCSPKIPSGKESQILQKNQILLKGNSQKEKVKEFEKEKKTNKPDLDFAKVGREGSKKIEKEYENIDDQNCTGNKKEKDKVNSLNYLRINQKIKKIDDEKEIDLKEKGKKNTKEKKGKENLNSNMNYENKKVQEKGNELKCKKVDHEIKKIEKEIEIQKQEIKKFKKEKEKQIEKEEEKQIETNSNKEEENEKKSLDDNKNNLLNRLKKKYEEIERKLNFEKKTFRDNEKNKNSEDLKKKTGQNSKKSKGSRIENNAEMEIMKIININKNKISMGKEDRKRKHKKMENQNRDEILINNVNENRNEIKIVNKSKNKSENLMNNLNINKHENDQETVAIGNGFLKNKKGNKFGSKGKRESRNKTENEDEIQQENQKKKLIIIDNKSINEKENSDKEEGNENENENENLMNNLNINKNEMQIEMKIKNTTNSEGETITKFKGGGEFEIERENKNSMNDINQIENINENESESGSENENENENDIRTENDGEGEVQNEKKSKSESENEGESGREKKNLMNDINESESEKEKESEILMENKNENENENENENKKENNNESNTFGKEIDPDFLFALKLQQEEILNNIYQPKKRKRKFKKKRKIKTNDNTKISQDKKATTDFKKLNKKEFQENRKRGSRQANQLNYFLRKRKFSNQYYDMSTSDNSGSEQSESTDLNDQYNDLNEFVVDNDAELTGSENSKESNEDSYEIDDLEFEIEDLKNNGNNYEKLSKENIKNNKLESLRKSNFDNLNSSEINFNLNGEKFENSSIKFPMKGEGRKEVLSQPSINLSSFISNQLDNKQKKRDFNQNERNSFGVSRYLGNATENNIFKLKQVLKLNKEKNELGGSDESDKSDESDESDKSGEMKCVSENFDKVYNLEKCKNIPQPQKLETKLTNNKEKYKQLQIRTNNNEKYKLLQMRNKNKDKNKNGKKKVVRGVETKCKPKLLTFIENKGGMYKNYTKNHENLLYKMEIVHEAFPDLKEKELSEIIQFGFRVKERRKESEKYLGKSGRRAFEFLPSSLNEKLSERQRRKLDKDIITRESQKFRSHRGRFQMLFAKTEKNPKGILTKEQWQKFLDYSNLIYRKNYFDFFTSEQRCVGSFNGEKCPVNAKIDFLYASSVERTLWTLDHVIEVNEIFKKWTKKVEHNEQLEMEYLVFLCLSVFYSEKFGKPNLVLRCPLCDSSKKHWIKMD</sequence>
<name>A0ABQ8YKK4_9EUKA</name>
<feature type="region of interest" description="Disordered" evidence="1">
    <location>
        <begin position="224"/>
        <end position="265"/>
    </location>
</feature>
<protein>
    <submittedName>
        <fullName evidence="2">Uncharacterized protein</fullName>
    </submittedName>
</protein>
<evidence type="ECO:0000256" key="1">
    <source>
        <dbReference type="SAM" id="MobiDB-lite"/>
    </source>
</evidence>
<evidence type="ECO:0000313" key="3">
    <source>
        <dbReference type="Proteomes" id="UP001150062"/>
    </source>
</evidence>
<proteinExistence type="predicted"/>
<feature type="region of interest" description="Disordered" evidence="1">
    <location>
        <begin position="292"/>
        <end position="330"/>
    </location>
</feature>
<feature type="compositionally biased region" description="Basic and acidic residues" evidence="1">
    <location>
        <begin position="618"/>
        <end position="640"/>
    </location>
</feature>
<feature type="compositionally biased region" description="Basic residues" evidence="1">
    <location>
        <begin position="712"/>
        <end position="723"/>
    </location>
</feature>
<feature type="compositionally biased region" description="Acidic residues" evidence="1">
    <location>
        <begin position="966"/>
        <end position="978"/>
    </location>
</feature>
<feature type="compositionally biased region" description="Basic and acidic residues" evidence="1">
    <location>
        <begin position="224"/>
        <end position="245"/>
    </location>
</feature>
<gene>
    <name evidence="2" type="ORF">M0813_20718</name>
</gene>
<feature type="compositionally biased region" description="Basic and acidic residues" evidence="1">
    <location>
        <begin position="480"/>
        <end position="489"/>
    </location>
</feature>
<feature type="compositionally biased region" description="Basic and acidic residues" evidence="1">
    <location>
        <begin position="292"/>
        <end position="326"/>
    </location>
</feature>
<organism evidence="2 3">
    <name type="scientific">Anaeramoeba flamelloides</name>
    <dbReference type="NCBI Taxonomy" id="1746091"/>
    <lineage>
        <taxon>Eukaryota</taxon>
        <taxon>Metamonada</taxon>
        <taxon>Anaeramoebidae</taxon>
        <taxon>Anaeramoeba</taxon>
    </lineage>
</organism>
<feature type="region of interest" description="Disordered" evidence="1">
    <location>
        <begin position="712"/>
        <end position="739"/>
    </location>
</feature>
<feature type="region of interest" description="Disordered" evidence="1">
    <location>
        <begin position="550"/>
        <end position="686"/>
    </location>
</feature>
<feature type="region of interest" description="Disordered" evidence="1">
    <location>
        <begin position="1"/>
        <end position="186"/>
    </location>
</feature>
<feature type="compositionally biased region" description="Basic residues" evidence="1">
    <location>
        <begin position="469"/>
        <end position="479"/>
    </location>
</feature>
<feature type="compositionally biased region" description="Basic residues" evidence="1">
    <location>
        <begin position="95"/>
        <end position="117"/>
    </location>
</feature>
<evidence type="ECO:0000313" key="2">
    <source>
        <dbReference type="EMBL" id="KAJ6245009.1"/>
    </source>
</evidence>
<feature type="compositionally biased region" description="Basic and acidic residues" evidence="1">
    <location>
        <begin position="153"/>
        <end position="186"/>
    </location>
</feature>
<feature type="region of interest" description="Disordered" evidence="1">
    <location>
        <begin position="962"/>
        <end position="984"/>
    </location>
</feature>
<keyword evidence="3" id="KW-1185">Reference proteome</keyword>
<feature type="compositionally biased region" description="Basic and acidic residues" evidence="1">
    <location>
        <begin position="85"/>
        <end position="94"/>
    </location>
</feature>
<accession>A0ABQ8YKK4</accession>
<feature type="compositionally biased region" description="Polar residues" evidence="1">
    <location>
        <begin position="1"/>
        <end position="13"/>
    </location>
</feature>
<feature type="compositionally biased region" description="Basic and acidic residues" evidence="1">
    <location>
        <begin position="510"/>
        <end position="522"/>
    </location>
</feature>